<protein>
    <submittedName>
        <fullName evidence="1">Uncharacterized protein</fullName>
    </submittedName>
</protein>
<reference evidence="1 2" key="1">
    <citation type="journal article" date="2023" name="Arcadia Sci">
        <title>De novo assembly of a long-read Amblyomma americanum tick genome.</title>
        <authorList>
            <person name="Chou S."/>
            <person name="Poskanzer K.E."/>
            <person name="Rollins M."/>
            <person name="Thuy-Boun P.S."/>
        </authorList>
    </citation>
    <scope>NUCLEOTIDE SEQUENCE [LARGE SCALE GENOMIC DNA]</scope>
    <source>
        <strain evidence="1">F_SG_1</strain>
        <tissue evidence="1">Salivary glands</tissue>
    </source>
</reference>
<comment type="caution">
    <text evidence="1">The sequence shown here is derived from an EMBL/GenBank/DDBJ whole genome shotgun (WGS) entry which is preliminary data.</text>
</comment>
<sequence length="139" mass="15538">MAEKAAIATLEETLQEVSRKLKEDHGQMPEGAEDFDKATFWRRLLQEVGQCRDDMKQVCLACEKLSPQEHLEQELIDRLKRGCQEVVSAFLELPQSQGMTLRNELAVALGDLFSTLGRFAQEVSLQSFCKDGGALGKHG</sequence>
<name>A0AAQ4ECP7_AMBAM</name>
<dbReference type="Proteomes" id="UP001321473">
    <property type="component" value="Unassembled WGS sequence"/>
</dbReference>
<dbReference type="EMBL" id="JARKHS020018170">
    <property type="protein sequence ID" value="KAK8772526.1"/>
    <property type="molecule type" value="Genomic_DNA"/>
</dbReference>
<dbReference type="Gene3D" id="1.20.1420.10">
    <property type="entry name" value="Talin, central domain"/>
    <property type="match status" value="1"/>
</dbReference>
<keyword evidence="2" id="KW-1185">Reference proteome</keyword>
<evidence type="ECO:0000313" key="1">
    <source>
        <dbReference type="EMBL" id="KAK8772526.1"/>
    </source>
</evidence>
<dbReference type="AlphaFoldDB" id="A0AAQ4ECP7"/>
<evidence type="ECO:0000313" key="2">
    <source>
        <dbReference type="Proteomes" id="UP001321473"/>
    </source>
</evidence>
<organism evidence="1 2">
    <name type="scientific">Amblyomma americanum</name>
    <name type="common">Lone star tick</name>
    <dbReference type="NCBI Taxonomy" id="6943"/>
    <lineage>
        <taxon>Eukaryota</taxon>
        <taxon>Metazoa</taxon>
        <taxon>Ecdysozoa</taxon>
        <taxon>Arthropoda</taxon>
        <taxon>Chelicerata</taxon>
        <taxon>Arachnida</taxon>
        <taxon>Acari</taxon>
        <taxon>Parasitiformes</taxon>
        <taxon>Ixodida</taxon>
        <taxon>Ixodoidea</taxon>
        <taxon>Ixodidae</taxon>
        <taxon>Amblyomminae</taxon>
        <taxon>Amblyomma</taxon>
    </lineage>
</organism>
<accession>A0AAQ4ECP7</accession>
<proteinExistence type="predicted"/>
<gene>
    <name evidence="1" type="ORF">V5799_024229</name>
</gene>